<organism evidence="5 6">
    <name type="scientific">Candidatus Liberibacter europaeus</name>
    <dbReference type="NCBI Taxonomy" id="744859"/>
    <lineage>
        <taxon>Bacteria</taxon>
        <taxon>Pseudomonadati</taxon>
        <taxon>Pseudomonadota</taxon>
        <taxon>Alphaproteobacteria</taxon>
        <taxon>Hyphomicrobiales</taxon>
        <taxon>Rhizobiaceae</taxon>
        <taxon>Liberibacter</taxon>
    </lineage>
</organism>
<dbReference type="SUPFAM" id="SSF52540">
    <property type="entry name" value="P-loop containing nucleoside triphosphate hydrolases"/>
    <property type="match status" value="1"/>
</dbReference>
<name>A0A2T4VXF1_9HYPH</name>
<dbReference type="NCBIfam" id="TIGR01613">
    <property type="entry name" value="primase_Cterm"/>
    <property type="match status" value="1"/>
</dbReference>
<dbReference type="GO" id="GO:0005524">
    <property type="term" value="F:ATP binding"/>
    <property type="evidence" value="ECO:0007669"/>
    <property type="project" value="UniProtKB-KW"/>
</dbReference>
<evidence type="ECO:0000313" key="6">
    <source>
        <dbReference type="Proteomes" id="UP000240811"/>
    </source>
</evidence>
<dbReference type="AlphaFoldDB" id="A0A2T4VXF1"/>
<dbReference type="SUPFAM" id="SSF56747">
    <property type="entry name" value="Prim-pol domain"/>
    <property type="match status" value="1"/>
</dbReference>
<evidence type="ECO:0000313" key="5">
    <source>
        <dbReference type="EMBL" id="PTL86438.1"/>
    </source>
</evidence>
<dbReference type="PROSITE" id="PS51206">
    <property type="entry name" value="SF3_HELICASE_1"/>
    <property type="match status" value="1"/>
</dbReference>
<dbReference type="InterPro" id="IPR014818">
    <property type="entry name" value="Phage/plasmid_primase_P4_C"/>
</dbReference>
<dbReference type="EMBL" id="PSQJ01000003">
    <property type="protein sequence ID" value="PTL86438.1"/>
    <property type="molecule type" value="Genomic_DNA"/>
</dbReference>
<sequence>MWKDQAKTCINNGFNLIALRHKDKRPLQAGKWEKQLLSHTSIDNLPLCGFGMVCGIGKHPIYAFDVDSKDAKTSETFMEGFELNYGTPHIRIGQKPKFLIPFRMKQTGIKKKKTPDSQQGHLDILGDGQYFVAYNIHPVTKEEYTWSKPPHEFKAEALPLLSEKDVEYLFELFTEQTTPIIKQKTKKPVKEWNNVGNRQYTNREITAFLSCFNEEFYNGTHDEWIPIVMAVHHETRGSNKGKEIARRWSKQGSTYNEENFNYKWDTFDFEEIGDKDKKRSTFASLFYHHKNLIPNGLLCDRFTDAYNKALFSVYHKGKYVYIDSLGGWFVKKAHLWSLCAEDKTQMMGILADFLVDCRTDGKDLKEWTDEEFEEEKKKLKKRGSRAMPKSPREQFNNAFRSKGVSDFNRSKSTLALIDTGSIFHLTKEEEENYTCDTRYLGDTDGITDLETGKRLTHVPNLYITKSTRTPYVEGKPSQKFIDFISEYFIDQETMEFFARCIGMALLGNNKSQKLINLLGVGGSGKSTLIKLLQLAFGMEYISHLQFKDIMSAYEGDAGTPSPNIIRAFGSRVAVINETNEHAPINEAVIKAITGGDTIAARLLYSNNIIRKRASFTPLIVTNKPLLIRSTDDSIWRRMVIIPFPKKINEWDDNIEDTLAEYTLDAKKFFVEGALDYIARGRKIDMSNACEKATLKERGDLDIYQQWIDQWCEVGNDYYEKSAILARNCSEFAREELNYTKNWNGFNTRKVSEALLSKGFTIKPKKIDGKVSKCVFGLRMKMNFDIIEDNVINLDDKRK</sequence>
<evidence type="ECO:0000259" key="4">
    <source>
        <dbReference type="PROSITE" id="PS51206"/>
    </source>
</evidence>
<reference evidence="6" key="1">
    <citation type="submission" date="2018-02" db="EMBL/GenBank/DDBJ databases">
        <title>Genome sequence of Candidatus Liberibacter europaeus.</title>
        <authorList>
            <person name="Frampton R.A."/>
            <person name="Thompson S.M."/>
            <person name="David C."/>
            <person name="Addison S.M."/>
            <person name="Smith G.R."/>
        </authorList>
    </citation>
    <scope>NUCLEOTIDE SEQUENCE [LARGE SCALE GENOMIC DNA]</scope>
</reference>
<dbReference type="Pfam" id="PF09250">
    <property type="entry name" value="Prim-Pol"/>
    <property type="match status" value="1"/>
</dbReference>
<dbReference type="InterPro" id="IPR027417">
    <property type="entry name" value="P-loop_NTPase"/>
</dbReference>
<gene>
    <name evidence="5" type="ORF">C4617_03285</name>
</gene>
<dbReference type="InterPro" id="IPR006500">
    <property type="entry name" value="Helicase_put_C_phage/plasmid"/>
</dbReference>
<accession>A0A2T4VXF1</accession>
<dbReference type="Pfam" id="PF08707">
    <property type="entry name" value="PriCT_2"/>
    <property type="match status" value="1"/>
</dbReference>
<dbReference type="PANTHER" id="PTHR35372:SF2">
    <property type="entry name" value="SF3 HELICASE DOMAIN-CONTAINING PROTEIN"/>
    <property type="match status" value="1"/>
</dbReference>
<dbReference type="Proteomes" id="UP000240811">
    <property type="component" value="Unassembled WGS sequence"/>
</dbReference>
<comment type="caution">
    <text evidence="5">The sequence shown here is derived from an EMBL/GenBank/DDBJ whole genome shotgun (WGS) entry which is preliminary data.</text>
</comment>
<dbReference type="GO" id="GO:0016817">
    <property type="term" value="F:hydrolase activity, acting on acid anhydrides"/>
    <property type="evidence" value="ECO:0007669"/>
    <property type="project" value="InterPro"/>
</dbReference>
<proteinExistence type="predicted"/>
<keyword evidence="3" id="KW-0067">ATP-binding</keyword>
<keyword evidence="2" id="KW-0378">Hydrolase</keyword>
<evidence type="ECO:0000256" key="2">
    <source>
        <dbReference type="ARBA" id="ARBA00022801"/>
    </source>
</evidence>
<evidence type="ECO:0000256" key="3">
    <source>
        <dbReference type="ARBA" id="ARBA00022840"/>
    </source>
</evidence>
<feature type="domain" description="SF3 helicase" evidence="4">
    <location>
        <begin position="492"/>
        <end position="656"/>
    </location>
</feature>
<dbReference type="InterPro" id="IPR051620">
    <property type="entry name" value="ORF904-like_C"/>
</dbReference>
<dbReference type="PANTHER" id="PTHR35372">
    <property type="entry name" value="ATP BINDING PROTEIN-RELATED"/>
    <property type="match status" value="1"/>
</dbReference>
<dbReference type="Pfam" id="PF08706">
    <property type="entry name" value="D5_N"/>
    <property type="match status" value="1"/>
</dbReference>
<dbReference type="InterPro" id="IPR015330">
    <property type="entry name" value="DNA_primase/pol_bifunc_N"/>
</dbReference>
<dbReference type="InterPro" id="IPR014015">
    <property type="entry name" value="Helicase_SF3_DNA-vir"/>
</dbReference>
<protein>
    <submittedName>
        <fullName evidence="5">DNA primase</fullName>
    </submittedName>
</protein>
<keyword evidence="1" id="KW-0547">Nucleotide-binding</keyword>
<dbReference type="InterPro" id="IPR014819">
    <property type="entry name" value="PriCT_2"/>
</dbReference>
<evidence type="ECO:0000256" key="1">
    <source>
        <dbReference type="ARBA" id="ARBA00022741"/>
    </source>
</evidence>
<dbReference type="Gene3D" id="3.40.50.300">
    <property type="entry name" value="P-loop containing nucleotide triphosphate hydrolases"/>
    <property type="match status" value="1"/>
</dbReference>